<evidence type="ECO:0000313" key="3">
    <source>
        <dbReference type="EMBL" id="ANE52900.1"/>
    </source>
</evidence>
<keyword evidence="1" id="KW-1133">Transmembrane helix</keyword>
<organism evidence="3 4">
    <name type="scientific">Flavisolibacter tropicus</name>
    <dbReference type="NCBI Taxonomy" id="1492898"/>
    <lineage>
        <taxon>Bacteria</taxon>
        <taxon>Pseudomonadati</taxon>
        <taxon>Bacteroidota</taxon>
        <taxon>Chitinophagia</taxon>
        <taxon>Chitinophagales</taxon>
        <taxon>Chitinophagaceae</taxon>
        <taxon>Flavisolibacter</taxon>
    </lineage>
</organism>
<dbReference type="InterPro" id="IPR008969">
    <property type="entry name" value="CarboxyPept-like_regulatory"/>
</dbReference>
<dbReference type="Proteomes" id="UP000077177">
    <property type="component" value="Chromosome"/>
</dbReference>
<gene>
    <name evidence="3" type="ORF">SY85_22875</name>
</gene>
<protein>
    <recommendedName>
        <fullName evidence="2">TonB C-terminal domain-containing protein</fullName>
    </recommendedName>
</protein>
<dbReference type="SUPFAM" id="SSF74653">
    <property type="entry name" value="TolA/TonB C-terminal domain"/>
    <property type="match status" value="1"/>
</dbReference>
<evidence type="ECO:0000256" key="1">
    <source>
        <dbReference type="SAM" id="Phobius"/>
    </source>
</evidence>
<dbReference type="InterPro" id="IPR037682">
    <property type="entry name" value="TonB_C"/>
</dbReference>
<dbReference type="OrthoDB" id="1112758at2"/>
<reference evidence="4" key="1">
    <citation type="submission" date="2015-01" db="EMBL/GenBank/DDBJ databases">
        <title>Flavisolibacter sp./LCS9/ whole genome sequencing.</title>
        <authorList>
            <person name="Kim M.K."/>
            <person name="Srinivasan S."/>
            <person name="Lee J.-J."/>
        </authorList>
    </citation>
    <scope>NUCLEOTIDE SEQUENCE [LARGE SCALE GENOMIC DNA]</scope>
    <source>
        <strain evidence="4">LCS9</strain>
    </source>
</reference>
<feature type="domain" description="TonB C-terminal" evidence="2">
    <location>
        <begin position="357"/>
        <end position="420"/>
    </location>
</feature>
<keyword evidence="4" id="KW-1185">Reference proteome</keyword>
<keyword evidence="1" id="KW-0812">Transmembrane</keyword>
<dbReference type="STRING" id="1492898.SY85_22875"/>
<dbReference type="Pfam" id="PF03544">
    <property type="entry name" value="TonB_C"/>
    <property type="match status" value="1"/>
</dbReference>
<dbReference type="GO" id="GO:0055085">
    <property type="term" value="P:transmembrane transport"/>
    <property type="evidence" value="ECO:0007669"/>
    <property type="project" value="InterPro"/>
</dbReference>
<sequence>MKQADHNPGFTAADIERYYAGTLSMQERHALEKAALDDPFLADALEGYQHTSTPQSDLAFLQQQLANKVERKRVYPLFFLKPWIRVAALFLLLAGAGWTVYQFSFTKKENLAVTHKAMPEKQEEPNKATIAAPATIDSSAIVQTKETQIPALKIEKSRPKPVVAKTTNKPIRQTDEAIVSKTTPMVAPVAIASAPAENKLSLKAADVIAEKEVAASNSFAKNRASYQHTFKGQILDTKGNPVPNASVMINGKPTGTTTNIQGQFSLTTPDTVLNATIAAIGFETNRIALNNPAEEKIVVLNESSAALNEVVVTGYGVKRARTGRPSDAQTKKEVEDLEPENGWSSFNNYIADNIQIPEEVTSKQIKGEVELSFDVNKNGEPVNIKVEKSLCTSCDKEAIRLLQEGPGWKKKKRKNGKVKISF</sequence>
<dbReference type="SUPFAM" id="SSF49464">
    <property type="entry name" value="Carboxypeptidase regulatory domain-like"/>
    <property type="match status" value="1"/>
</dbReference>
<evidence type="ECO:0000313" key="4">
    <source>
        <dbReference type="Proteomes" id="UP000077177"/>
    </source>
</evidence>
<dbReference type="RefSeq" id="WP_066408179.1">
    <property type="nucleotide sequence ID" value="NZ_CP011390.1"/>
</dbReference>
<dbReference type="Gene3D" id="3.30.1150.10">
    <property type="match status" value="1"/>
</dbReference>
<keyword evidence="1" id="KW-0472">Membrane</keyword>
<name>A0A172U0Q8_9BACT</name>
<accession>A0A172U0Q8</accession>
<reference evidence="3 4" key="2">
    <citation type="journal article" date="2016" name="Int. J. Syst. Evol. Microbiol.">
        <title>Flavisolibacter tropicus sp. nov., isolated from tropical soil.</title>
        <authorList>
            <person name="Lee J.J."/>
            <person name="Kang M.S."/>
            <person name="Kim G.S."/>
            <person name="Lee C.S."/>
            <person name="Lim S."/>
            <person name="Lee J."/>
            <person name="Roh S.H."/>
            <person name="Kang H."/>
            <person name="Ha J.M."/>
            <person name="Bae S."/>
            <person name="Jung H.Y."/>
            <person name="Kim M.K."/>
        </authorList>
    </citation>
    <scope>NUCLEOTIDE SEQUENCE [LARGE SCALE GENOMIC DNA]</scope>
    <source>
        <strain evidence="3 4">LCS9</strain>
    </source>
</reference>
<dbReference type="Pfam" id="PF13715">
    <property type="entry name" value="CarbopepD_reg_2"/>
    <property type="match status" value="1"/>
</dbReference>
<feature type="transmembrane region" description="Helical" evidence="1">
    <location>
        <begin position="82"/>
        <end position="101"/>
    </location>
</feature>
<dbReference type="EMBL" id="CP011390">
    <property type="protein sequence ID" value="ANE52900.1"/>
    <property type="molecule type" value="Genomic_DNA"/>
</dbReference>
<dbReference type="Gene3D" id="2.60.40.1120">
    <property type="entry name" value="Carboxypeptidase-like, regulatory domain"/>
    <property type="match status" value="1"/>
</dbReference>
<dbReference type="AlphaFoldDB" id="A0A172U0Q8"/>
<proteinExistence type="predicted"/>
<evidence type="ECO:0000259" key="2">
    <source>
        <dbReference type="Pfam" id="PF03544"/>
    </source>
</evidence>
<dbReference type="KEGG" id="fla:SY85_22875"/>